<dbReference type="Proteomes" id="UP000642829">
    <property type="component" value="Unassembled WGS sequence"/>
</dbReference>
<reference evidence="1" key="2">
    <citation type="submission" date="2020-09" db="EMBL/GenBank/DDBJ databases">
        <authorList>
            <person name="Sun Q."/>
            <person name="Kim S."/>
        </authorList>
    </citation>
    <scope>NUCLEOTIDE SEQUENCE</scope>
    <source>
        <strain evidence="1">KCTC 12870</strain>
    </source>
</reference>
<keyword evidence="2" id="KW-1185">Reference proteome</keyword>
<evidence type="ECO:0000313" key="1">
    <source>
        <dbReference type="EMBL" id="GHC03150.1"/>
    </source>
</evidence>
<protein>
    <submittedName>
        <fullName evidence="1">Uncharacterized protein</fullName>
    </submittedName>
</protein>
<accession>A0A8J3GEF4</accession>
<gene>
    <name evidence="1" type="ORF">GCM10007047_19630</name>
</gene>
<evidence type="ECO:0000313" key="2">
    <source>
        <dbReference type="Proteomes" id="UP000642829"/>
    </source>
</evidence>
<dbReference type="AlphaFoldDB" id="A0A8J3GEF4"/>
<proteinExistence type="predicted"/>
<sequence length="101" mass="11041">MGPIETGQTYAITGPGGYWNLNVDGSIVKLDGPISVRILELHLPAWAKVELMGVSHAPFWINLQNTASIIEINHTEEPNQALLEVPPNATITVDERKVSIQ</sequence>
<name>A0A8J3GEF4_9BACT</name>
<reference evidence="1" key="1">
    <citation type="journal article" date="2014" name="Int. J. Syst. Evol. Microbiol.">
        <title>Complete genome sequence of Corynebacterium casei LMG S-19264T (=DSM 44701T), isolated from a smear-ripened cheese.</title>
        <authorList>
            <consortium name="US DOE Joint Genome Institute (JGI-PGF)"/>
            <person name="Walter F."/>
            <person name="Albersmeier A."/>
            <person name="Kalinowski J."/>
            <person name="Ruckert C."/>
        </authorList>
    </citation>
    <scope>NUCLEOTIDE SEQUENCE</scope>
    <source>
        <strain evidence="1">KCTC 12870</strain>
    </source>
</reference>
<organism evidence="1 2">
    <name type="scientific">Cerasicoccus arenae</name>
    <dbReference type="NCBI Taxonomy" id="424488"/>
    <lineage>
        <taxon>Bacteria</taxon>
        <taxon>Pseudomonadati</taxon>
        <taxon>Verrucomicrobiota</taxon>
        <taxon>Opitutia</taxon>
        <taxon>Puniceicoccales</taxon>
        <taxon>Cerasicoccaceae</taxon>
        <taxon>Cerasicoccus</taxon>
    </lineage>
</organism>
<comment type="caution">
    <text evidence="1">The sequence shown here is derived from an EMBL/GenBank/DDBJ whole genome shotgun (WGS) entry which is preliminary data.</text>
</comment>
<dbReference type="EMBL" id="BMXG01000011">
    <property type="protein sequence ID" value="GHC03150.1"/>
    <property type="molecule type" value="Genomic_DNA"/>
</dbReference>